<accession>C7ZE44</accession>
<evidence type="ECO:0000256" key="1">
    <source>
        <dbReference type="SAM" id="MobiDB-lite"/>
    </source>
</evidence>
<name>C7ZE44_FUSV7</name>
<dbReference type="KEGG" id="nhe:NECHADRAFT_53382"/>
<sequence length="406" mass="45136">MRRLGYKKSKNGCLPCKQRRVKVSILPCSACVRHSLYCSLQDKKMPAKMPSPEPPSRLSSTTSDAESTSTDGFPFLPTFSRGGLPMDESDWTKDMQLIHHYTAKGYLAISASESTRDTLQYAVPRIAFSHDYLLHQILSFLALHLAYLHPETGTEYSHLASQHQNESIKGMRSALMQDATSQSCHPLYLSSILLSFNAFGRLARYRDDSKCDTTCESIPGANSPCLDDLLDIFRSIHGISTILSSSDLDLRSGPLKPLFEMPCDPSISAPHLQSVAQEMSSMLGRLPVPPTPFDENRRIIFGAGTSLIESLVAVTRTLHSETPSEMRAVFFWPIRVSARFVDLARQQDPSAMVIIAHYCVLLHLAEASCWFLRGWAAAVLNPIATQLRGTPLEELIRWPTDTVLHG</sequence>
<dbReference type="GO" id="GO:0001228">
    <property type="term" value="F:DNA-binding transcription activator activity, RNA polymerase II-specific"/>
    <property type="evidence" value="ECO:0007669"/>
    <property type="project" value="TreeGrafter"/>
</dbReference>
<dbReference type="VEuPathDB" id="FungiDB:NECHADRAFT_53382"/>
<dbReference type="HOGENOM" id="CLU_024934_0_4_1"/>
<dbReference type="PANTHER" id="PTHR47784">
    <property type="entry name" value="STEROL UPTAKE CONTROL PROTEIN 2"/>
    <property type="match status" value="1"/>
</dbReference>
<dbReference type="AlphaFoldDB" id="C7ZE44"/>
<keyword evidence="3" id="KW-1185">Reference proteome</keyword>
<protein>
    <recommendedName>
        <fullName evidence="4">Zn(2)-C6 fungal-type domain-containing protein</fullName>
    </recommendedName>
</protein>
<evidence type="ECO:0000313" key="3">
    <source>
        <dbReference type="Proteomes" id="UP000005206"/>
    </source>
</evidence>
<reference evidence="2 3" key="1">
    <citation type="journal article" date="2009" name="PLoS Genet.">
        <title>The genome of Nectria haematococca: contribution of supernumerary chromosomes to gene expansion.</title>
        <authorList>
            <person name="Coleman J.J."/>
            <person name="Rounsley S.D."/>
            <person name="Rodriguez-Carres M."/>
            <person name="Kuo A."/>
            <person name="Wasmann C.C."/>
            <person name="Grimwood J."/>
            <person name="Schmutz J."/>
            <person name="Taga M."/>
            <person name="White G.J."/>
            <person name="Zhou S."/>
            <person name="Schwartz D.C."/>
            <person name="Freitag M."/>
            <person name="Ma L.J."/>
            <person name="Danchin E.G."/>
            <person name="Henrissat B."/>
            <person name="Coutinho P.M."/>
            <person name="Nelson D.R."/>
            <person name="Straney D."/>
            <person name="Napoli C.A."/>
            <person name="Barker B.M."/>
            <person name="Gribskov M."/>
            <person name="Rep M."/>
            <person name="Kroken S."/>
            <person name="Molnar I."/>
            <person name="Rensing C."/>
            <person name="Kennell J.C."/>
            <person name="Zamora J."/>
            <person name="Farman M.L."/>
            <person name="Selker E.U."/>
            <person name="Salamov A."/>
            <person name="Shapiro H."/>
            <person name="Pangilinan J."/>
            <person name="Lindquist E."/>
            <person name="Lamers C."/>
            <person name="Grigoriev I.V."/>
            <person name="Geiser D.M."/>
            <person name="Covert S.F."/>
            <person name="Temporini E."/>
            <person name="Vanetten H.D."/>
        </authorList>
    </citation>
    <scope>NUCLEOTIDE SEQUENCE [LARGE SCALE GENOMIC DNA]</scope>
    <source>
        <strain evidence="3">ATCC MYA-4622 / CBS 123669 / FGSC 9596 / NRRL 45880 / 77-13-4</strain>
    </source>
</reference>
<dbReference type="GeneID" id="9669167"/>
<dbReference type="OMA" id="PFVMHNI"/>
<gene>
    <name evidence="2" type="ORF">NECHADRAFT_53382</name>
</gene>
<evidence type="ECO:0000313" key="2">
    <source>
        <dbReference type="EMBL" id="EEU37539.1"/>
    </source>
</evidence>
<proteinExistence type="predicted"/>
<dbReference type="InterPro" id="IPR053157">
    <property type="entry name" value="Sterol_Uptake_Regulator"/>
</dbReference>
<feature type="region of interest" description="Disordered" evidence="1">
    <location>
        <begin position="44"/>
        <end position="72"/>
    </location>
</feature>
<dbReference type="eggNOG" id="ENOG502S51T">
    <property type="taxonomic scope" value="Eukaryota"/>
</dbReference>
<dbReference type="PANTHER" id="PTHR47784:SF5">
    <property type="entry name" value="STEROL UPTAKE CONTROL PROTEIN 2"/>
    <property type="match status" value="1"/>
</dbReference>
<dbReference type="EMBL" id="GG698921">
    <property type="protein sequence ID" value="EEU37539.1"/>
    <property type="molecule type" value="Genomic_DNA"/>
</dbReference>
<evidence type="ECO:0008006" key="4">
    <source>
        <dbReference type="Google" id="ProtNLM"/>
    </source>
</evidence>
<feature type="compositionally biased region" description="Low complexity" evidence="1">
    <location>
        <begin position="59"/>
        <end position="71"/>
    </location>
</feature>
<dbReference type="OrthoDB" id="3546279at2759"/>
<dbReference type="InParanoid" id="C7ZE44"/>
<dbReference type="RefSeq" id="XP_003043252.1">
    <property type="nucleotide sequence ID" value="XM_003043206.1"/>
</dbReference>
<organism evidence="2 3">
    <name type="scientific">Fusarium vanettenii (strain ATCC MYA-4622 / CBS 123669 / FGSC 9596 / NRRL 45880 / 77-13-4)</name>
    <name type="common">Fusarium solani subsp. pisi</name>
    <dbReference type="NCBI Taxonomy" id="660122"/>
    <lineage>
        <taxon>Eukaryota</taxon>
        <taxon>Fungi</taxon>
        <taxon>Dikarya</taxon>
        <taxon>Ascomycota</taxon>
        <taxon>Pezizomycotina</taxon>
        <taxon>Sordariomycetes</taxon>
        <taxon>Hypocreomycetidae</taxon>
        <taxon>Hypocreales</taxon>
        <taxon>Nectriaceae</taxon>
        <taxon>Fusarium</taxon>
        <taxon>Fusarium solani species complex</taxon>
        <taxon>Fusarium vanettenii</taxon>
    </lineage>
</organism>
<dbReference type="Proteomes" id="UP000005206">
    <property type="component" value="Chromosome 12"/>
</dbReference>